<evidence type="ECO:0000256" key="2">
    <source>
        <dbReference type="ARBA" id="ARBA00022448"/>
    </source>
</evidence>
<dbReference type="InterPro" id="IPR036259">
    <property type="entry name" value="MFS_trans_sf"/>
</dbReference>
<dbReference type="Gene3D" id="1.20.1250.20">
    <property type="entry name" value="MFS general substrate transporter like domains"/>
    <property type="match status" value="2"/>
</dbReference>
<proteinExistence type="predicted"/>
<keyword evidence="4" id="KW-0769">Symport</keyword>
<dbReference type="AlphaFoldDB" id="A0A0P4W8R2"/>
<evidence type="ECO:0000256" key="8">
    <source>
        <dbReference type="SAM" id="Phobius"/>
    </source>
</evidence>
<dbReference type="EMBL" id="GDRN01091847">
    <property type="protein sequence ID" value="JAI60212.1"/>
    <property type="molecule type" value="Transcribed_RNA"/>
</dbReference>
<feature type="region of interest" description="Disordered" evidence="7">
    <location>
        <begin position="1"/>
        <end position="34"/>
    </location>
</feature>
<dbReference type="InterPro" id="IPR050382">
    <property type="entry name" value="MFS_Na/Anion_cotransporter"/>
</dbReference>
<dbReference type="FunFam" id="1.20.1250.20:FF:000003">
    <property type="entry name" value="Solute carrier family 17 member 3"/>
    <property type="match status" value="1"/>
</dbReference>
<evidence type="ECO:0000313" key="10">
    <source>
        <dbReference type="EMBL" id="JAI60211.1"/>
    </source>
</evidence>
<evidence type="ECO:0000256" key="5">
    <source>
        <dbReference type="ARBA" id="ARBA00022989"/>
    </source>
</evidence>
<evidence type="ECO:0000256" key="6">
    <source>
        <dbReference type="ARBA" id="ARBA00023136"/>
    </source>
</evidence>
<feature type="transmembrane region" description="Helical" evidence="8">
    <location>
        <begin position="373"/>
        <end position="392"/>
    </location>
</feature>
<keyword evidence="2" id="KW-0813">Transport</keyword>
<feature type="transmembrane region" description="Helical" evidence="8">
    <location>
        <begin position="48"/>
        <end position="74"/>
    </location>
</feature>
<dbReference type="InterPro" id="IPR011701">
    <property type="entry name" value="MFS"/>
</dbReference>
<feature type="transmembrane region" description="Helical" evidence="8">
    <location>
        <begin position="235"/>
        <end position="255"/>
    </location>
</feature>
<feature type="transmembrane region" description="Helical" evidence="8">
    <location>
        <begin position="430"/>
        <end position="455"/>
    </location>
</feature>
<feature type="transmembrane region" description="Helical" evidence="8">
    <location>
        <begin position="467"/>
        <end position="485"/>
    </location>
</feature>
<feature type="compositionally biased region" description="Low complexity" evidence="7">
    <location>
        <begin position="7"/>
        <end position="19"/>
    </location>
</feature>
<feature type="transmembrane region" description="Helical" evidence="8">
    <location>
        <begin position="173"/>
        <end position="195"/>
    </location>
</feature>
<evidence type="ECO:0000256" key="1">
    <source>
        <dbReference type="ARBA" id="ARBA00004141"/>
    </source>
</evidence>
<feature type="domain" description="Major facilitator superfamily (MFS) profile" evidence="9">
    <location>
        <begin position="48"/>
        <end position="490"/>
    </location>
</feature>
<comment type="subcellular location">
    <subcellularLocation>
        <location evidence="1">Membrane</location>
        <topology evidence="1">Multi-pass membrane protein</topology>
    </subcellularLocation>
</comment>
<feature type="transmembrane region" description="Helical" evidence="8">
    <location>
        <begin position="339"/>
        <end position="361"/>
    </location>
</feature>
<name>A0A0P4W8R2_SCYOL</name>
<protein>
    <recommendedName>
        <fullName evidence="9">Major facilitator superfamily (MFS) profile domain-containing protein</fullName>
    </recommendedName>
</protein>
<evidence type="ECO:0000256" key="3">
    <source>
        <dbReference type="ARBA" id="ARBA00022692"/>
    </source>
</evidence>
<dbReference type="GO" id="GO:0016020">
    <property type="term" value="C:membrane"/>
    <property type="evidence" value="ECO:0007669"/>
    <property type="project" value="UniProtKB-SubCell"/>
</dbReference>
<evidence type="ECO:0000259" key="9">
    <source>
        <dbReference type="PROSITE" id="PS50850"/>
    </source>
</evidence>
<evidence type="ECO:0000256" key="7">
    <source>
        <dbReference type="SAM" id="MobiDB-lite"/>
    </source>
</evidence>
<feature type="compositionally biased region" description="Basic and acidic residues" evidence="7">
    <location>
        <begin position="21"/>
        <end position="34"/>
    </location>
</feature>
<keyword evidence="5 8" id="KW-1133">Transmembrane helix</keyword>
<dbReference type="PANTHER" id="PTHR11662:SF399">
    <property type="entry name" value="FI19708P1-RELATED"/>
    <property type="match status" value="1"/>
</dbReference>
<feature type="transmembrane region" description="Helical" evidence="8">
    <location>
        <begin position="202"/>
        <end position="223"/>
    </location>
</feature>
<feature type="transmembrane region" description="Helical" evidence="8">
    <location>
        <begin position="398"/>
        <end position="418"/>
    </location>
</feature>
<dbReference type="EMBL" id="GDRN01091848">
    <property type="protein sequence ID" value="JAI60211.1"/>
    <property type="molecule type" value="Transcribed_RNA"/>
</dbReference>
<reference evidence="10" key="1">
    <citation type="submission" date="2015-09" db="EMBL/GenBank/DDBJ databases">
        <title>Scylla olivacea transcriptome.</title>
        <authorList>
            <person name="Ikhwanuddin M."/>
        </authorList>
    </citation>
    <scope>NUCLEOTIDE SEQUENCE</scope>
</reference>
<organism evidence="10">
    <name type="scientific">Scylla olivacea</name>
    <name type="common">Orange mud crab</name>
    <name type="synonym">Cancer olivacea</name>
    <dbReference type="NCBI Taxonomy" id="85551"/>
    <lineage>
        <taxon>Eukaryota</taxon>
        <taxon>Metazoa</taxon>
        <taxon>Ecdysozoa</taxon>
        <taxon>Arthropoda</taxon>
        <taxon>Crustacea</taxon>
        <taxon>Multicrustacea</taxon>
        <taxon>Malacostraca</taxon>
        <taxon>Eumalacostraca</taxon>
        <taxon>Eucarida</taxon>
        <taxon>Decapoda</taxon>
        <taxon>Pleocyemata</taxon>
        <taxon>Brachyura</taxon>
        <taxon>Eubrachyura</taxon>
        <taxon>Portunoidea</taxon>
        <taxon>Portunidae</taxon>
        <taxon>Portuninae</taxon>
        <taxon>Scylla</taxon>
    </lineage>
</organism>
<dbReference type="InterPro" id="IPR020846">
    <property type="entry name" value="MFS_dom"/>
</dbReference>
<keyword evidence="6 8" id="KW-0472">Membrane</keyword>
<dbReference type="GO" id="GO:0006820">
    <property type="term" value="P:monoatomic anion transport"/>
    <property type="evidence" value="ECO:0007669"/>
    <property type="project" value="TreeGrafter"/>
</dbReference>
<dbReference type="PROSITE" id="PS50850">
    <property type="entry name" value="MFS"/>
    <property type="match status" value="1"/>
</dbReference>
<evidence type="ECO:0000256" key="4">
    <source>
        <dbReference type="ARBA" id="ARBA00022847"/>
    </source>
</evidence>
<dbReference type="FunFam" id="1.20.1250.20:FF:000423">
    <property type="entry name" value="Putative inorganic phosphate cotransporter-like Protein"/>
    <property type="match status" value="1"/>
</dbReference>
<dbReference type="Pfam" id="PF07690">
    <property type="entry name" value="MFS_1"/>
    <property type="match status" value="1"/>
</dbReference>
<dbReference type="GO" id="GO:0015293">
    <property type="term" value="F:symporter activity"/>
    <property type="evidence" value="ECO:0007669"/>
    <property type="project" value="UniProtKB-KW"/>
</dbReference>
<feature type="transmembrane region" description="Helical" evidence="8">
    <location>
        <begin position="142"/>
        <end position="161"/>
    </location>
</feature>
<accession>A0A0P4W8R2</accession>
<dbReference type="PANTHER" id="PTHR11662">
    <property type="entry name" value="SOLUTE CARRIER FAMILY 17"/>
    <property type="match status" value="1"/>
</dbReference>
<keyword evidence="3 8" id="KW-0812">Transmembrane</keyword>
<sequence>MTVENNTAPATLPAPLLTPDVNHKQPQEEKKAEPHALRRKCWGARHSVAFLALFCVILDFMIQTILSVTIVAMVGRRAASQQETVDACPLPDGQNTTEVMEPGEFDWDEKMQGLLQGAMNFGCAIMSLPSGRLVEVYGGKRMLGVILACASVMSLLSPVAARMSIWVLIGLRVLQGVCLGGILPALNTVIVAWFPPEERAKFFAIILTGMNIGTVTSMILAGWLCKLEWLGGWPAPFYVVGAAGLLCSALWYALIYQTPEIHPRICKEEMLYILGGGRRAREDQRKFPWVKFLRSPLVWVQTVTCMGDVFSLYIILTMVPTYLTNIQHFDLRNAGVVAALPYLLSCPVSVCWGLMVGYLTVSRVLTKRRIKQLSTVMGFYVPSLCMVGICLAGCNKDLVVVLLILSVCANSCNFAGIFTTYQDLSPTFCATFMGFTGMFSSITGMIGPVVAGLMINDAQTVGAWRNVFITSAVIYFVSCTLYLAVTPMRQQQWDTPTPPTPCPRPCMFPSPDPAPVKKSQEC</sequence>
<dbReference type="SUPFAM" id="SSF103473">
    <property type="entry name" value="MFS general substrate transporter"/>
    <property type="match status" value="1"/>
</dbReference>
<feature type="transmembrane region" description="Helical" evidence="8">
    <location>
        <begin position="297"/>
        <end position="319"/>
    </location>
</feature>